<protein>
    <submittedName>
        <fullName evidence="2">Uncharacterized protein</fullName>
    </submittedName>
</protein>
<reference evidence="2" key="1">
    <citation type="journal article" date="2014" name="Front. Microbiol.">
        <title>High frequency of phylogenetically diverse reductive dehalogenase-homologous genes in deep subseafloor sedimentary metagenomes.</title>
        <authorList>
            <person name="Kawai M."/>
            <person name="Futagami T."/>
            <person name="Toyoda A."/>
            <person name="Takaki Y."/>
            <person name="Nishi S."/>
            <person name="Hori S."/>
            <person name="Arai W."/>
            <person name="Tsubouchi T."/>
            <person name="Morono Y."/>
            <person name="Uchiyama I."/>
            <person name="Ito T."/>
            <person name="Fujiyama A."/>
            <person name="Inagaki F."/>
            <person name="Takami H."/>
        </authorList>
    </citation>
    <scope>NUCLEOTIDE SEQUENCE</scope>
    <source>
        <strain evidence="2">Expedition CK06-06</strain>
    </source>
</reference>
<feature type="transmembrane region" description="Helical" evidence="1">
    <location>
        <begin position="52"/>
        <end position="71"/>
    </location>
</feature>
<proteinExistence type="predicted"/>
<keyword evidence="1" id="KW-1133">Transmembrane helix</keyword>
<keyword evidence="1" id="KW-0812">Transmembrane</keyword>
<gene>
    <name evidence="2" type="ORF">S12H4_59822</name>
</gene>
<evidence type="ECO:0000313" key="2">
    <source>
        <dbReference type="EMBL" id="GAJ18732.1"/>
    </source>
</evidence>
<organism evidence="2">
    <name type="scientific">marine sediment metagenome</name>
    <dbReference type="NCBI Taxonomy" id="412755"/>
    <lineage>
        <taxon>unclassified sequences</taxon>
        <taxon>metagenomes</taxon>
        <taxon>ecological metagenomes</taxon>
    </lineage>
</organism>
<name>X1VIY8_9ZZZZ</name>
<dbReference type="AlphaFoldDB" id="X1VIY8"/>
<comment type="caution">
    <text evidence="2">The sequence shown here is derived from an EMBL/GenBank/DDBJ whole genome shotgun (WGS) entry which is preliminary data.</text>
</comment>
<dbReference type="EMBL" id="BARW01039208">
    <property type="protein sequence ID" value="GAJ18732.1"/>
    <property type="molecule type" value="Genomic_DNA"/>
</dbReference>
<evidence type="ECO:0000256" key="1">
    <source>
        <dbReference type="SAM" id="Phobius"/>
    </source>
</evidence>
<keyword evidence="1" id="KW-0472">Membrane</keyword>
<sequence length="107" mass="12168">MINLKWRLPKIPWKFGVRYQHGKILFFKANDNGNFSNPETVAPSWAVDIREVIAMIFVGTGAVALIFKGYIHEAMYLLVGLFMYATGRTVPGGKQLVYETKKEKSRS</sequence>
<accession>X1VIY8</accession>